<organism evidence="1 2">
    <name type="scientific">Exidia glandulosa HHB12029</name>
    <dbReference type="NCBI Taxonomy" id="1314781"/>
    <lineage>
        <taxon>Eukaryota</taxon>
        <taxon>Fungi</taxon>
        <taxon>Dikarya</taxon>
        <taxon>Basidiomycota</taxon>
        <taxon>Agaricomycotina</taxon>
        <taxon>Agaricomycetes</taxon>
        <taxon>Auriculariales</taxon>
        <taxon>Exidiaceae</taxon>
        <taxon>Exidia</taxon>
    </lineage>
</organism>
<name>A0A165LLP5_EXIGL</name>
<dbReference type="AlphaFoldDB" id="A0A165LLP5"/>
<evidence type="ECO:0000313" key="1">
    <source>
        <dbReference type="EMBL" id="KZV98021.1"/>
    </source>
</evidence>
<dbReference type="EMBL" id="KV425923">
    <property type="protein sequence ID" value="KZV98021.1"/>
    <property type="molecule type" value="Genomic_DNA"/>
</dbReference>
<protein>
    <submittedName>
        <fullName evidence="1">Uncharacterized protein</fullName>
    </submittedName>
</protein>
<dbReference type="InParanoid" id="A0A165LLP5"/>
<gene>
    <name evidence="1" type="ORF">EXIGLDRAFT_729190</name>
</gene>
<proteinExistence type="predicted"/>
<dbReference type="Proteomes" id="UP000077266">
    <property type="component" value="Unassembled WGS sequence"/>
</dbReference>
<sequence length="174" mass="18671">MTDWHPKDVASAPVRRGETSGGIVDFTMRLATMLLATCGSQHIEQTADSLFVPAPGPSARINGAPVDRAHLLGWWRTTQVENYQAVKFISSSDEPSAWIAQVCSTDAGDERGTLEFSATSADQVARNVSMSVCVQFVATESHLSFRGGGASAEIVAVDIVAPERNFRVQMDSQA</sequence>
<reference evidence="1 2" key="1">
    <citation type="journal article" date="2016" name="Mol. Biol. Evol.">
        <title>Comparative Genomics of Early-Diverging Mushroom-Forming Fungi Provides Insights into the Origins of Lignocellulose Decay Capabilities.</title>
        <authorList>
            <person name="Nagy L.G."/>
            <person name="Riley R."/>
            <person name="Tritt A."/>
            <person name="Adam C."/>
            <person name="Daum C."/>
            <person name="Floudas D."/>
            <person name="Sun H."/>
            <person name="Yadav J.S."/>
            <person name="Pangilinan J."/>
            <person name="Larsson K.H."/>
            <person name="Matsuura K."/>
            <person name="Barry K."/>
            <person name="Labutti K."/>
            <person name="Kuo R."/>
            <person name="Ohm R.A."/>
            <person name="Bhattacharya S.S."/>
            <person name="Shirouzu T."/>
            <person name="Yoshinaga Y."/>
            <person name="Martin F.M."/>
            <person name="Grigoriev I.V."/>
            <person name="Hibbett D.S."/>
        </authorList>
    </citation>
    <scope>NUCLEOTIDE SEQUENCE [LARGE SCALE GENOMIC DNA]</scope>
    <source>
        <strain evidence="1 2">HHB12029</strain>
    </source>
</reference>
<keyword evidence="2" id="KW-1185">Reference proteome</keyword>
<accession>A0A165LLP5</accession>
<evidence type="ECO:0000313" key="2">
    <source>
        <dbReference type="Proteomes" id="UP000077266"/>
    </source>
</evidence>